<sequence>MLLFICKDSVNLRQWGAFVGRAFIDLIYSIFIVDAMGCREK</sequence>
<comment type="caution">
    <text evidence="2">The sequence shown here is derived from an EMBL/GenBank/DDBJ whole genome shotgun (WGS) entry which is preliminary data.</text>
</comment>
<dbReference type="EMBL" id="ACIJ02000027">
    <property type="protein sequence ID" value="EEX70806.1"/>
    <property type="molecule type" value="Genomic_DNA"/>
</dbReference>
<proteinExistence type="predicted"/>
<dbReference type="AlphaFoldDB" id="C9LJH8"/>
<evidence type="ECO:0000313" key="2">
    <source>
        <dbReference type="EMBL" id="EEX70806.1"/>
    </source>
</evidence>
<accession>C9LJH8</accession>
<dbReference type="Proteomes" id="UP000003460">
    <property type="component" value="Unassembled WGS sequence"/>
</dbReference>
<keyword evidence="1" id="KW-0812">Transmembrane</keyword>
<keyword evidence="1" id="KW-1133">Transmembrane helix</keyword>
<organism evidence="2 3">
    <name type="scientific">Alloprevotella tannerae ATCC 51259</name>
    <dbReference type="NCBI Taxonomy" id="626522"/>
    <lineage>
        <taxon>Bacteria</taxon>
        <taxon>Pseudomonadati</taxon>
        <taxon>Bacteroidota</taxon>
        <taxon>Bacteroidia</taxon>
        <taxon>Bacteroidales</taxon>
        <taxon>Prevotellaceae</taxon>
        <taxon>Alloprevotella</taxon>
    </lineage>
</organism>
<keyword evidence="1" id="KW-0472">Membrane</keyword>
<protein>
    <submittedName>
        <fullName evidence="2">Uncharacterized protein</fullName>
    </submittedName>
</protein>
<evidence type="ECO:0000313" key="3">
    <source>
        <dbReference type="Proteomes" id="UP000003460"/>
    </source>
</evidence>
<gene>
    <name evidence="2" type="ORF">GCWU000325_02390</name>
</gene>
<keyword evidence="3" id="KW-1185">Reference proteome</keyword>
<dbReference type="HOGENOM" id="CLU_3274779_0_0_10"/>
<evidence type="ECO:0000256" key="1">
    <source>
        <dbReference type="SAM" id="Phobius"/>
    </source>
</evidence>
<reference evidence="2" key="1">
    <citation type="submission" date="2009-09" db="EMBL/GenBank/DDBJ databases">
        <authorList>
            <person name="Weinstock G."/>
            <person name="Sodergren E."/>
            <person name="Clifton S."/>
            <person name="Fulton L."/>
            <person name="Fulton B."/>
            <person name="Courtney L."/>
            <person name="Fronick C."/>
            <person name="Harrison M."/>
            <person name="Strong C."/>
            <person name="Farmer C."/>
            <person name="Delahaunty K."/>
            <person name="Markovic C."/>
            <person name="Hall O."/>
            <person name="Minx P."/>
            <person name="Tomlinson C."/>
            <person name="Mitreva M."/>
            <person name="Nelson J."/>
            <person name="Hou S."/>
            <person name="Wollam A."/>
            <person name="Pepin K.H."/>
            <person name="Johnson M."/>
            <person name="Bhonagiri V."/>
            <person name="Nash W.E."/>
            <person name="Warren W."/>
            <person name="Chinwalla A."/>
            <person name="Mardis E.R."/>
            <person name="Wilson R.K."/>
        </authorList>
    </citation>
    <scope>NUCLEOTIDE SEQUENCE [LARGE SCALE GENOMIC DNA]</scope>
    <source>
        <strain evidence="2">ATCC 51259</strain>
    </source>
</reference>
<feature type="transmembrane region" description="Helical" evidence="1">
    <location>
        <begin position="12"/>
        <end position="33"/>
    </location>
</feature>
<name>C9LJH8_9BACT</name>